<gene>
    <name evidence="1" type="ORF">IAB38_01160</name>
</gene>
<dbReference type="Proteomes" id="UP000824232">
    <property type="component" value="Unassembled WGS sequence"/>
</dbReference>
<comment type="caution">
    <text evidence="1">The sequence shown here is derived from an EMBL/GenBank/DDBJ whole genome shotgun (WGS) entry which is preliminary data.</text>
</comment>
<dbReference type="AlphaFoldDB" id="A0A9D1DTH0"/>
<name>A0A9D1DTH0_9FIRM</name>
<accession>A0A9D1DTH0</accession>
<dbReference type="EMBL" id="DVHC01000013">
    <property type="protein sequence ID" value="HIR58637.1"/>
    <property type="molecule type" value="Genomic_DNA"/>
</dbReference>
<dbReference type="NCBIfam" id="TIGR01784">
    <property type="entry name" value="T_den_put_tspse"/>
    <property type="match status" value="1"/>
</dbReference>
<evidence type="ECO:0000313" key="1">
    <source>
        <dbReference type="EMBL" id="HIR58637.1"/>
    </source>
</evidence>
<proteinExistence type="predicted"/>
<dbReference type="InterPro" id="IPR010106">
    <property type="entry name" value="RpnA"/>
</dbReference>
<reference evidence="1" key="2">
    <citation type="journal article" date="2021" name="PeerJ">
        <title>Extensive microbial diversity within the chicken gut microbiome revealed by metagenomics and culture.</title>
        <authorList>
            <person name="Gilroy R."/>
            <person name="Ravi A."/>
            <person name="Getino M."/>
            <person name="Pursley I."/>
            <person name="Horton D.L."/>
            <person name="Alikhan N.F."/>
            <person name="Baker D."/>
            <person name="Gharbi K."/>
            <person name="Hall N."/>
            <person name="Watson M."/>
            <person name="Adriaenssens E.M."/>
            <person name="Foster-Nyarko E."/>
            <person name="Jarju S."/>
            <person name="Secka A."/>
            <person name="Antonio M."/>
            <person name="Oren A."/>
            <person name="Chaudhuri R.R."/>
            <person name="La Ragione R."/>
            <person name="Hildebrand F."/>
            <person name="Pallen M.J."/>
        </authorList>
    </citation>
    <scope>NUCLEOTIDE SEQUENCE</scope>
    <source>
        <strain evidence="1">CHK184-20233</strain>
    </source>
</reference>
<protein>
    <submittedName>
        <fullName evidence="1">Rpn family recombination-promoting nuclease/putative transposase</fullName>
    </submittedName>
</protein>
<evidence type="ECO:0000313" key="2">
    <source>
        <dbReference type="Proteomes" id="UP000824232"/>
    </source>
</evidence>
<sequence length="224" mass="26174">MFKLPGYIINLECNRGYWDGLIERNDAYFGKIKGELLSKGEEYSKKIKVIQINFDIFDNFEECLGKENISKFYMKNNENIIETKTSEKIHIDMMKSFNKYLNEEELTKLDKELVILMLDDYLEIKKIAEGDDELMEVADKLYELTDNINNIGLYDPEKRREEEEALKIEYHSNIAREEGIEQGIEQGVTSEKKSIAKNLLKMNLSVKDIMKATGLSKKQIIMLM</sequence>
<reference evidence="1" key="1">
    <citation type="submission" date="2020-10" db="EMBL/GenBank/DDBJ databases">
        <authorList>
            <person name="Gilroy R."/>
        </authorList>
    </citation>
    <scope>NUCLEOTIDE SEQUENCE</scope>
    <source>
        <strain evidence="1">CHK184-20233</strain>
    </source>
</reference>
<organism evidence="1 2">
    <name type="scientific">Candidatus Onthousia excrementipullorum</name>
    <dbReference type="NCBI Taxonomy" id="2840884"/>
    <lineage>
        <taxon>Bacteria</taxon>
        <taxon>Bacillati</taxon>
        <taxon>Bacillota</taxon>
        <taxon>Bacilli</taxon>
        <taxon>Candidatus Onthousia</taxon>
    </lineage>
</organism>